<evidence type="ECO:0000313" key="2">
    <source>
        <dbReference type="Proteomes" id="UP001234202"/>
    </source>
</evidence>
<evidence type="ECO:0000313" key="1">
    <source>
        <dbReference type="EMBL" id="KAJ9122790.1"/>
    </source>
</evidence>
<keyword evidence="2" id="KW-1185">Reference proteome</keyword>
<dbReference type="EMBL" id="JASBWV010000014">
    <property type="protein sequence ID" value="KAJ9122790.1"/>
    <property type="molecule type" value="Genomic_DNA"/>
</dbReference>
<comment type="caution">
    <text evidence="1">The sequence shown here is derived from an EMBL/GenBank/DDBJ whole genome shotgun (WGS) entry which is preliminary data.</text>
</comment>
<gene>
    <name evidence="1" type="ORF">QFC24_004221</name>
</gene>
<sequence>MFPSPRARTPQSDTAIPLPQHGHTTTTTASSSRSSGFSRFLKRASPGSTAGSQSRTDGKDLSVSMDGDGGKPVRRRAFEVERFDRDVGRSSPDEAGRSDLNDFRSSSRSAEHQYVATPSPQNRYGPAAAAYSTYTSSPSPLARRSESRQSLYPPSSSAAAAAPASSVPYQTNQIQRSKSRQSASSSLSSSSSSVFDDPRDQRPHSRATTPRPGDFHGAVAADEEETRDGSFTSFEDDEEEEDDEQSTTPRSELKRWRPGAASASQSPLVGGERPVSRYTSRSTIGIEDVPEQQRVHAADTAYTTRYQRPSQSISSLHDSPIRRSESLHFHSGGAQFSDSPASTSQIKRSATLHPTRYGTESVASPVRRARLELGTGTGVARSRMGTSEVGDDTSSPVGLQRAESRRRRAALLEEMSTTATATATVAMMTPNRPASRMMHDRYAVTDVRPMSRMSMISSSVSGIRPSTSMSSFRASDPSAGDGVGRLDRHGYRSPTRSFSRGHAGTSSMHEMAHPSSRWLRDRVPGPLLARHETRSAGRASSPTRSVVSSSVPPAAAGTSSRIVINRLLAALRDSTGQETREMLQACIALQQNLAAKPAGGDNDVDRNDDADFQQFKQSCQTVAIDANQINANLKAALDIVTRLGEECEASSAEDAQIATISAVGKLGELIDSSSRASDEKIKSLQTVFDRLGSYTTGKAAPVTSHVENLVDSLPIVQEDIGPVEAEETAVLKDEVDDDVEAVEKAVEPAEAVVSDLIGPNIPTEQMTLQKSDSVSPSNAAVASQDEPPVPSDHPTSESVPLPMQETPSGLTDLVAAEVNAVLVPAPSSTDISPAQLRTRARKASSSSISVSLSPSNSFKLTRSPLPPTLTHKASFMPSSLSLRTPTTALSRINAGTADEPGFDFDINPKPKPVVEEAVFRLNPLQLEIRTTPTAGRGVFATDDIPTAGTVVEESPVLVLTKKEWDDGLLNEGVLGGYGFNWTAGGMGVGLGMASIFNHSPQPNVTFTRIAPRESEKDKYPTLIFRTTKPIKKGDELYICYSADESKLWFSPNYHAHGNPVESASEETEWCPPMMDEEDELADSKEPASSMEAAEKGEEAPTSHDTSTFPRNGVHSEQTGDQKYLDRKARKQSKREKKVKKPKAEDTPVLQELMTEMDADPVVITASTEPEVPATGDSNVAMSQDDFKSALSKLDLIPEIEVEAEDIDRETALAMEEQTEPQQGKSNEVAWKLVHRVRGLVEAQEGDEDRTVDIWALAVSDKKLMPVILKYLKLNEKRFGALDHVKRVNHQKDKGTTLVAIAPVDMISQDTLQSELADFSASLNHTDIIVASVPATFARTLEEVAEKAKIWPVLLNAVPRHPADTPWTVSRKAWVRKGVQRLVELAQSAAEDGELPIAALAYSAPLDAQPSDPDLIPPTPHMRASGVDRRKGMNHPLKHAAMGCVAEVARLRTCSPFTETTSSTRNGADYLLTSMSLFITHEPCVMCTMALVHSRVKEVFFLVRNAEGGFGGAFDVHGHPGLNHKIDVFDCSMLLEEGVLQRLDLPEGVEP</sequence>
<proteinExistence type="predicted"/>
<accession>A0ACC2XHC5</accession>
<name>A0ACC2XHC5_9TREE</name>
<reference evidence="1" key="1">
    <citation type="submission" date="2023-04" db="EMBL/GenBank/DDBJ databases">
        <title>Draft Genome sequencing of Naganishia species isolated from polar environments using Oxford Nanopore Technology.</title>
        <authorList>
            <person name="Leo P."/>
            <person name="Venkateswaran K."/>
        </authorList>
    </citation>
    <scope>NUCLEOTIDE SEQUENCE</scope>
    <source>
        <strain evidence="1">DBVPG 5303</strain>
    </source>
</reference>
<protein>
    <submittedName>
        <fullName evidence="1">Uncharacterized protein</fullName>
    </submittedName>
</protein>
<dbReference type="Proteomes" id="UP001234202">
    <property type="component" value="Unassembled WGS sequence"/>
</dbReference>
<organism evidence="1 2">
    <name type="scientific">Naganishia onofrii</name>
    <dbReference type="NCBI Taxonomy" id="1851511"/>
    <lineage>
        <taxon>Eukaryota</taxon>
        <taxon>Fungi</taxon>
        <taxon>Dikarya</taxon>
        <taxon>Basidiomycota</taxon>
        <taxon>Agaricomycotina</taxon>
        <taxon>Tremellomycetes</taxon>
        <taxon>Filobasidiales</taxon>
        <taxon>Filobasidiaceae</taxon>
        <taxon>Naganishia</taxon>
    </lineage>
</organism>